<dbReference type="PANTHER" id="PTHR43740:SF2">
    <property type="entry name" value="LEUCINE--TRNA LIGASE, MITOCHONDRIAL"/>
    <property type="match status" value="1"/>
</dbReference>
<sequence length="358" mass="39353">DTFADSSWYFARFAGGNTDDRPFDKKEASEWLPVDQYIGGVEHAVLHLLYARFFTRGLRDCGLLDLPSGEPFDGLFTQGMVTHASYKTEDGNWVMPADVSEQDGKLVELGTGKTVIRGAVEKMSKSKKNVVDPTDIIEGYGADVARWFVLSDSPPDRDVEWTEAGAVGAWRFVGKVWDLVSQTEISGIDPLAVLANADGEALALRKAVHKALAKVTDGIDNFRFNTSVAQIYELVNTLKKYKLDDAAKIEGLGILVRIIAPFMPHLAEECWAHLGGTDLVINAPWPQADPAMLVDDEMIMPVQVNGKKRAELNVAKSLAKDELEALALAEPRVQDHIKDLTVRKIIVVPGRIINIVAN</sequence>
<keyword evidence="5" id="KW-0547">Nucleotide-binding</keyword>
<dbReference type="GO" id="GO:0005524">
    <property type="term" value="F:ATP binding"/>
    <property type="evidence" value="ECO:0007669"/>
    <property type="project" value="UniProtKB-KW"/>
</dbReference>
<proteinExistence type="inferred from homology"/>
<protein>
    <recommendedName>
        <fullName evidence="2">leucine--tRNA ligase</fullName>
        <ecNumber evidence="2">6.1.1.4</ecNumber>
    </recommendedName>
</protein>
<dbReference type="Pfam" id="PF00133">
    <property type="entry name" value="tRNA-synt_1"/>
    <property type="match status" value="1"/>
</dbReference>
<dbReference type="Gene3D" id="3.40.50.620">
    <property type="entry name" value="HUPs"/>
    <property type="match status" value="1"/>
</dbReference>
<gene>
    <name evidence="12" type="ORF">ENJ42_06545</name>
</gene>
<dbReference type="GO" id="GO:0006429">
    <property type="term" value="P:leucyl-tRNA aminoacylation"/>
    <property type="evidence" value="ECO:0007669"/>
    <property type="project" value="InterPro"/>
</dbReference>
<name>A0A7C5LXE6_9PROT</name>
<evidence type="ECO:0000256" key="5">
    <source>
        <dbReference type="ARBA" id="ARBA00022741"/>
    </source>
</evidence>
<dbReference type="FunFam" id="3.10.20.590:FF:000001">
    <property type="entry name" value="Leucine--tRNA ligase"/>
    <property type="match status" value="1"/>
</dbReference>
<feature type="non-terminal residue" evidence="12">
    <location>
        <position position="1"/>
    </location>
</feature>
<feature type="domain" description="Methionyl/Valyl/Leucyl/Isoleucyl-tRNA synthetase anticodon-binding" evidence="11">
    <location>
        <begin position="205"/>
        <end position="320"/>
    </location>
</feature>
<dbReference type="CDD" id="cd07958">
    <property type="entry name" value="Anticodon_Ia_Leu_BEm"/>
    <property type="match status" value="1"/>
</dbReference>
<dbReference type="InterPro" id="IPR002300">
    <property type="entry name" value="aa-tRNA-synth_Ia"/>
</dbReference>
<evidence type="ECO:0000256" key="7">
    <source>
        <dbReference type="ARBA" id="ARBA00022917"/>
    </source>
</evidence>
<accession>A0A7C5LXE6</accession>
<dbReference type="GO" id="GO:0004823">
    <property type="term" value="F:leucine-tRNA ligase activity"/>
    <property type="evidence" value="ECO:0007669"/>
    <property type="project" value="UniProtKB-EC"/>
</dbReference>
<organism evidence="12">
    <name type="scientific">Hellea balneolensis</name>
    <dbReference type="NCBI Taxonomy" id="287478"/>
    <lineage>
        <taxon>Bacteria</taxon>
        <taxon>Pseudomonadati</taxon>
        <taxon>Pseudomonadota</taxon>
        <taxon>Alphaproteobacteria</taxon>
        <taxon>Maricaulales</taxon>
        <taxon>Robiginitomaculaceae</taxon>
        <taxon>Hellea</taxon>
    </lineage>
</organism>
<evidence type="ECO:0000256" key="2">
    <source>
        <dbReference type="ARBA" id="ARBA00013164"/>
    </source>
</evidence>
<comment type="catalytic activity">
    <reaction evidence="9">
        <text>tRNA(Leu) + L-leucine + ATP = L-leucyl-tRNA(Leu) + AMP + diphosphate</text>
        <dbReference type="Rhea" id="RHEA:11688"/>
        <dbReference type="Rhea" id="RHEA-COMP:9613"/>
        <dbReference type="Rhea" id="RHEA-COMP:9622"/>
        <dbReference type="ChEBI" id="CHEBI:30616"/>
        <dbReference type="ChEBI" id="CHEBI:33019"/>
        <dbReference type="ChEBI" id="CHEBI:57427"/>
        <dbReference type="ChEBI" id="CHEBI:78442"/>
        <dbReference type="ChEBI" id="CHEBI:78494"/>
        <dbReference type="ChEBI" id="CHEBI:456215"/>
        <dbReference type="EC" id="6.1.1.4"/>
    </reaction>
</comment>
<evidence type="ECO:0000259" key="10">
    <source>
        <dbReference type="Pfam" id="PF00133"/>
    </source>
</evidence>
<dbReference type="EMBL" id="DRMJ01000337">
    <property type="protein sequence ID" value="HHL43256.1"/>
    <property type="molecule type" value="Genomic_DNA"/>
</dbReference>
<evidence type="ECO:0000256" key="6">
    <source>
        <dbReference type="ARBA" id="ARBA00022840"/>
    </source>
</evidence>
<dbReference type="Gene3D" id="1.10.730.10">
    <property type="entry name" value="Isoleucyl-tRNA Synthetase, Domain 1"/>
    <property type="match status" value="1"/>
</dbReference>
<dbReference type="SUPFAM" id="SSF47323">
    <property type="entry name" value="Anticodon-binding domain of a subclass of class I aminoacyl-tRNA synthetases"/>
    <property type="match status" value="1"/>
</dbReference>
<dbReference type="InterPro" id="IPR013155">
    <property type="entry name" value="M/V/L/I-tRNA-synth_anticd-bd"/>
</dbReference>
<evidence type="ECO:0000259" key="11">
    <source>
        <dbReference type="Pfam" id="PF08264"/>
    </source>
</evidence>
<feature type="domain" description="Aminoacyl-tRNA synthetase class Ia" evidence="10">
    <location>
        <begin position="121"/>
        <end position="161"/>
    </location>
</feature>
<dbReference type="Gene3D" id="2.20.28.290">
    <property type="match status" value="1"/>
</dbReference>
<dbReference type="PRINTS" id="PR00985">
    <property type="entry name" value="TRNASYNTHLEU"/>
</dbReference>
<dbReference type="InterPro" id="IPR002302">
    <property type="entry name" value="Leu-tRNA-ligase"/>
</dbReference>
<reference evidence="12" key="1">
    <citation type="journal article" date="2020" name="mSystems">
        <title>Genome- and Community-Level Interaction Insights into Carbon Utilization and Element Cycling Functions of Hydrothermarchaeota in Hydrothermal Sediment.</title>
        <authorList>
            <person name="Zhou Z."/>
            <person name="Liu Y."/>
            <person name="Xu W."/>
            <person name="Pan J."/>
            <person name="Luo Z.H."/>
            <person name="Li M."/>
        </authorList>
    </citation>
    <scope>NUCLEOTIDE SEQUENCE [LARGE SCALE GENOMIC DNA]</scope>
    <source>
        <strain evidence="12">HyVt-485</strain>
    </source>
</reference>
<comment type="similarity">
    <text evidence="1">Belongs to the class-I aminoacyl-tRNA synthetase family.</text>
</comment>
<dbReference type="InterPro" id="IPR009080">
    <property type="entry name" value="tRNAsynth_Ia_anticodon-bd"/>
</dbReference>
<keyword evidence="7" id="KW-0648">Protein biosynthesis</keyword>
<keyword evidence="4 12" id="KW-0436">Ligase</keyword>
<dbReference type="SUPFAM" id="SSF52374">
    <property type="entry name" value="Nucleotidylyl transferase"/>
    <property type="match status" value="1"/>
</dbReference>
<dbReference type="EC" id="6.1.1.4" evidence="2"/>
<evidence type="ECO:0000256" key="1">
    <source>
        <dbReference type="ARBA" id="ARBA00005594"/>
    </source>
</evidence>
<comment type="caution">
    <text evidence="12">The sequence shown here is derived from an EMBL/GenBank/DDBJ whole genome shotgun (WGS) entry which is preliminary data.</text>
</comment>
<dbReference type="Proteomes" id="UP000885830">
    <property type="component" value="Unassembled WGS sequence"/>
</dbReference>
<evidence type="ECO:0000256" key="8">
    <source>
        <dbReference type="ARBA" id="ARBA00023146"/>
    </source>
</evidence>
<evidence type="ECO:0000256" key="9">
    <source>
        <dbReference type="ARBA" id="ARBA00047469"/>
    </source>
</evidence>
<dbReference type="GO" id="GO:0005829">
    <property type="term" value="C:cytosol"/>
    <property type="evidence" value="ECO:0007669"/>
    <property type="project" value="TreeGrafter"/>
</dbReference>
<keyword evidence="8" id="KW-0030">Aminoacyl-tRNA synthetase</keyword>
<dbReference type="InterPro" id="IPR014729">
    <property type="entry name" value="Rossmann-like_a/b/a_fold"/>
</dbReference>
<evidence type="ECO:0000313" key="12">
    <source>
        <dbReference type="EMBL" id="HHL43256.1"/>
    </source>
</evidence>
<dbReference type="Gene3D" id="3.10.20.590">
    <property type="match status" value="1"/>
</dbReference>
<keyword evidence="3" id="KW-0963">Cytoplasm</keyword>
<evidence type="ECO:0000256" key="3">
    <source>
        <dbReference type="ARBA" id="ARBA00022490"/>
    </source>
</evidence>
<dbReference type="FunFam" id="1.10.730.10:FF:000002">
    <property type="entry name" value="Leucine--tRNA ligase"/>
    <property type="match status" value="1"/>
</dbReference>
<keyword evidence="6" id="KW-0067">ATP-binding</keyword>
<dbReference type="PANTHER" id="PTHR43740">
    <property type="entry name" value="LEUCYL-TRNA SYNTHETASE"/>
    <property type="match status" value="1"/>
</dbReference>
<dbReference type="AlphaFoldDB" id="A0A7C5LXE6"/>
<dbReference type="Pfam" id="PF08264">
    <property type="entry name" value="Anticodon_1"/>
    <property type="match status" value="1"/>
</dbReference>
<evidence type="ECO:0000256" key="4">
    <source>
        <dbReference type="ARBA" id="ARBA00022598"/>
    </source>
</evidence>